<sequence length="116" mass="12487">MSHLLLPPPSQSAPPSSLAPSPHYVREKATPTADNEILGVYGSSAFIRSVNAPSRKRGNQLNVGEGTFEVRAKTSNVDTFSCCYSKSFNIGPFGPNHICSFPSIQHASPLSRRSID</sequence>
<protein>
    <submittedName>
        <fullName evidence="2">Uncharacterized protein</fullName>
    </submittedName>
</protein>
<dbReference type="EMBL" id="JACXVP010000003">
    <property type="protein sequence ID" value="KAG5615670.1"/>
    <property type="molecule type" value="Genomic_DNA"/>
</dbReference>
<evidence type="ECO:0000313" key="2">
    <source>
        <dbReference type="EMBL" id="KAG5615670.1"/>
    </source>
</evidence>
<feature type="region of interest" description="Disordered" evidence="1">
    <location>
        <begin position="1"/>
        <end position="29"/>
    </location>
</feature>
<accession>A0A9J5ZTU7</accession>
<dbReference type="Proteomes" id="UP000824120">
    <property type="component" value="Chromosome 3"/>
</dbReference>
<evidence type="ECO:0000256" key="1">
    <source>
        <dbReference type="SAM" id="MobiDB-lite"/>
    </source>
</evidence>
<proteinExistence type="predicted"/>
<name>A0A9J5ZTU7_SOLCO</name>
<evidence type="ECO:0000313" key="3">
    <source>
        <dbReference type="Proteomes" id="UP000824120"/>
    </source>
</evidence>
<feature type="compositionally biased region" description="Pro residues" evidence="1">
    <location>
        <begin position="1"/>
        <end position="12"/>
    </location>
</feature>
<dbReference type="AlphaFoldDB" id="A0A9J5ZTU7"/>
<organism evidence="2 3">
    <name type="scientific">Solanum commersonii</name>
    <name type="common">Commerson's wild potato</name>
    <name type="synonym">Commerson's nightshade</name>
    <dbReference type="NCBI Taxonomy" id="4109"/>
    <lineage>
        <taxon>Eukaryota</taxon>
        <taxon>Viridiplantae</taxon>
        <taxon>Streptophyta</taxon>
        <taxon>Embryophyta</taxon>
        <taxon>Tracheophyta</taxon>
        <taxon>Spermatophyta</taxon>
        <taxon>Magnoliopsida</taxon>
        <taxon>eudicotyledons</taxon>
        <taxon>Gunneridae</taxon>
        <taxon>Pentapetalae</taxon>
        <taxon>asterids</taxon>
        <taxon>lamiids</taxon>
        <taxon>Solanales</taxon>
        <taxon>Solanaceae</taxon>
        <taxon>Solanoideae</taxon>
        <taxon>Solaneae</taxon>
        <taxon>Solanum</taxon>
    </lineage>
</organism>
<feature type="compositionally biased region" description="Low complexity" evidence="1">
    <location>
        <begin position="13"/>
        <end position="23"/>
    </location>
</feature>
<comment type="caution">
    <text evidence="2">The sequence shown here is derived from an EMBL/GenBank/DDBJ whole genome shotgun (WGS) entry which is preliminary data.</text>
</comment>
<reference evidence="2 3" key="1">
    <citation type="submission" date="2020-09" db="EMBL/GenBank/DDBJ databases">
        <title>De no assembly of potato wild relative species, Solanum commersonii.</title>
        <authorList>
            <person name="Cho K."/>
        </authorList>
    </citation>
    <scope>NUCLEOTIDE SEQUENCE [LARGE SCALE GENOMIC DNA]</scope>
    <source>
        <strain evidence="2">LZ3.2</strain>
        <tissue evidence="2">Leaf</tissue>
    </source>
</reference>
<keyword evidence="3" id="KW-1185">Reference proteome</keyword>
<gene>
    <name evidence="2" type="ORF">H5410_015494</name>
</gene>